<evidence type="ECO:0000313" key="2">
    <source>
        <dbReference type="EMBL" id="GEX80620.1"/>
    </source>
</evidence>
<comment type="caution">
    <text evidence="2">The sequence shown here is derived from an EMBL/GenBank/DDBJ whole genome shotgun (WGS) entry which is preliminary data.</text>
</comment>
<evidence type="ECO:0008006" key="3">
    <source>
        <dbReference type="Google" id="ProtNLM"/>
    </source>
</evidence>
<feature type="coiled-coil region" evidence="1">
    <location>
        <begin position="325"/>
        <end position="352"/>
    </location>
</feature>
<protein>
    <recommendedName>
        <fullName evidence="3">CCHC-type domain-containing protein</fullName>
    </recommendedName>
</protein>
<evidence type="ECO:0000256" key="1">
    <source>
        <dbReference type="SAM" id="Coils"/>
    </source>
</evidence>
<name>A0A699HHH5_TANCI</name>
<dbReference type="EMBL" id="BKCJ010131344">
    <property type="protein sequence ID" value="GEX80620.1"/>
    <property type="molecule type" value="Genomic_DNA"/>
</dbReference>
<proteinExistence type="predicted"/>
<accession>A0A699HHH5</accession>
<organism evidence="2">
    <name type="scientific">Tanacetum cinerariifolium</name>
    <name type="common">Dalmatian daisy</name>
    <name type="synonym">Chrysanthemum cinerariifolium</name>
    <dbReference type="NCBI Taxonomy" id="118510"/>
    <lineage>
        <taxon>Eukaryota</taxon>
        <taxon>Viridiplantae</taxon>
        <taxon>Streptophyta</taxon>
        <taxon>Embryophyta</taxon>
        <taxon>Tracheophyta</taxon>
        <taxon>Spermatophyta</taxon>
        <taxon>Magnoliopsida</taxon>
        <taxon>eudicotyledons</taxon>
        <taxon>Gunneridae</taxon>
        <taxon>Pentapetalae</taxon>
        <taxon>asterids</taxon>
        <taxon>campanulids</taxon>
        <taxon>Asterales</taxon>
        <taxon>Asteraceae</taxon>
        <taxon>Asteroideae</taxon>
        <taxon>Anthemideae</taxon>
        <taxon>Anthemidinae</taxon>
        <taxon>Tanacetum</taxon>
    </lineage>
</organism>
<keyword evidence="1" id="KW-0175">Coiled coil</keyword>
<gene>
    <name evidence="2" type="ORF">Tci_352595</name>
</gene>
<dbReference type="AlphaFoldDB" id="A0A699HHH5"/>
<sequence length="581" mass="67011">MHNNIIAAGLRDHPPMLATGRYAQWRSHFLRYIDIRPNGDALRKCILEVPEQTTVETTLNMSPENKAHFESEKEAIHLILTGIGDEIYSTVDACKTAHEMYKNDNQADQFGNKRTVNVVGAKETIGSQVVQQTRIQCFNCKKIGHFTKEYRKPKSVKDSTYHKEKMLMCKQAEKGVHLQAEQSDWLADTDEEIDEQELKAHYNYMAKIQENDQNVVECDDERVALANSIANLKLDVDENKKIQKQLKKTNTTLAHELTECKSILMETNRTLGEYNSIRDSCLVALQNKQTELEMYKTLNDRTAHNDSLVFVHELKQEMHVDLKYVESLEKEIDELESDKAEFSNMYDILLQECVSNDVMCSYLHSLSDLDAHTKLQCLYLHKVKECDCLAQKLLKQTESVSKEVYTELLRSFAKLEKHSISLELALQQCQEQIKNDIVCKEKALNIFRIECEQYFKIQDLKAQLQDKNISICELKKLIEKCKGKSMETKFDKPYVVRQPNAQRIPKPSVLGKPAPFLNFLERKHFSKTKLVLKTNVSEGLSKPVTTQNLPQTARQAVRNTNVIQPDMYRIDSRTTQTRAPQ</sequence>
<reference evidence="2" key="1">
    <citation type="journal article" date="2019" name="Sci. Rep.">
        <title>Draft genome of Tanacetum cinerariifolium, the natural source of mosquito coil.</title>
        <authorList>
            <person name="Yamashiro T."/>
            <person name="Shiraishi A."/>
            <person name="Satake H."/>
            <person name="Nakayama K."/>
        </authorList>
    </citation>
    <scope>NUCLEOTIDE SEQUENCE</scope>
</reference>